<sequence length="219" mass="24413">MTYILNIETATKNCSVSLSADGKTIALQEIATENFSHAEKLHVFITTLLKEHQLQFEDIHAIAVSQGPGSYTGLRIGVSAAKGLCYALSIPLIAVDTLELLARQIKIDNGFIVPMIDARRMEVYTAFFDSEYKKVQPTKALVIDASSFENETATMHLIGDGASKFKNVLTADKFVYHDAVVYPSANEMSSLAFEKYKISDFVDVAYFEPYYLKDFVLNR</sequence>
<gene>
    <name evidence="2" type="primary">tsaB</name>
    <name evidence="2" type="ORF">DPN68_10350</name>
</gene>
<dbReference type="NCBIfam" id="TIGR03725">
    <property type="entry name" value="T6A_YeaZ"/>
    <property type="match status" value="1"/>
</dbReference>
<dbReference type="RefSeq" id="WP_113989642.1">
    <property type="nucleotide sequence ID" value="NZ_QLST01000013.1"/>
</dbReference>
<dbReference type="GO" id="GO:0005829">
    <property type="term" value="C:cytosol"/>
    <property type="evidence" value="ECO:0007669"/>
    <property type="project" value="TreeGrafter"/>
</dbReference>
<protein>
    <submittedName>
        <fullName evidence="2">tRNA (Adenosine(37)-N6)-threonylcarbamoyltransferase complex dimerization subunit type 1 TsaB</fullName>
    </submittedName>
</protein>
<dbReference type="SUPFAM" id="SSF53067">
    <property type="entry name" value="Actin-like ATPase domain"/>
    <property type="match status" value="2"/>
</dbReference>
<evidence type="ECO:0000313" key="2">
    <source>
        <dbReference type="EMBL" id="RBA27789.1"/>
    </source>
</evidence>
<accession>A0A365NZZ2</accession>
<dbReference type="EMBL" id="QLST01000013">
    <property type="protein sequence ID" value="RBA27789.1"/>
    <property type="molecule type" value="Genomic_DNA"/>
</dbReference>
<evidence type="ECO:0000313" key="3">
    <source>
        <dbReference type="Proteomes" id="UP000253319"/>
    </source>
</evidence>
<name>A0A365NZZ2_9FLAO</name>
<reference evidence="2 3" key="1">
    <citation type="submission" date="2018-06" db="EMBL/GenBank/DDBJ databases">
        <title>Flavobacterium tibetense sp. nov., isolated from a wetland YonghuCo on Tibetan Plateau.</title>
        <authorList>
            <person name="Xing P."/>
            <person name="Phurbu D."/>
            <person name="Lu H."/>
        </authorList>
    </citation>
    <scope>NUCLEOTIDE SEQUENCE [LARGE SCALE GENOMIC DNA]</scope>
    <source>
        <strain evidence="2 3">YH5</strain>
    </source>
</reference>
<dbReference type="PANTHER" id="PTHR11735">
    <property type="entry name" value="TRNA N6-ADENOSINE THREONYLCARBAMOYLTRANSFERASE"/>
    <property type="match status" value="1"/>
</dbReference>
<dbReference type="InterPro" id="IPR022496">
    <property type="entry name" value="T6A_TsaB"/>
</dbReference>
<dbReference type="GO" id="GO:0002949">
    <property type="term" value="P:tRNA threonylcarbamoyladenosine modification"/>
    <property type="evidence" value="ECO:0007669"/>
    <property type="project" value="InterPro"/>
</dbReference>
<dbReference type="PANTHER" id="PTHR11735:SF11">
    <property type="entry name" value="TRNA THREONYLCARBAMOYLADENOSINE BIOSYNTHESIS PROTEIN TSAB"/>
    <property type="match status" value="1"/>
</dbReference>
<organism evidence="2 3">
    <name type="scientific">Flavobacterium tibetense</name>
    <dbReference type="NCBI Taxonomy" id="2233533"/>
    <lineage>
        <taxon>Bacteria</taxon>
        <taxon>Pseudomonadati</taxon>
        <taxon>Bacteroidota</taxon>
        <taxon>Flavobacteriia</taxon>
        <taxon>Flavobacteriales</taxon>
        <taxon>Flavobacteriaceae</taxon>
        <taxon>Flavobacterium</taxon>
    </lineage>
</organism>
<evidence type="ECO:0000259" key="1">
    <source>
        <dbReference type="Pfam" id="PF00814"/>
    </source>
</evidence>
<dbReference type="AlphaFoldDB" id="A0A365NZZ2"/>
<dbReference type="Gene3D" id="3.30.420.40">
    <property type="match status" value="2"/>
</dbReference>
<proteinExistence type="predicted"/>
<comment type="caution">
    <text evidence="2">The sequence shown here is derived from an EMBL/GenBank/DDBJ whole genome shotgun (WGS) entry which is preliminary data.</text>
</comment>
<dbReference type="Proteomes" id="UP000253319">
    <property type="component" value="Unassembled WGS sequence"/>
</dbReference>
<dbReference type="InterPro" id="IPR000905">
    <property type="entry name" value="Gcp-like_dom"/>
</dbReference>
<dbReference type="InterPro" id="IPR043129">
    <property type="entry name" value="ATPase_NBD"/>
</dbReference>
<keyword evidence="3" id="KW-1185">Reference proteome</keyword>
<feature type="domain" description="Gcp-like" evidence="1">
    <location>
        <begin position="36"/>
        <end position="139"/>
    </location>
</feature>
<dbReference type="GO" id="GO:0016740">
    <property type="term" value="F:transferase activity"/>
    <property type="evidence" value="ECO:0007669"/>
    <property type="project" value="UniProtKB-KW"/>
</dbReference>
<dbReference type="OrthoDB" id="9784166at2"/>
<dbReference type="Pfam" id="PF00814">
    <property type="entry name" value="TsaD"/>
    <property type="match status" value="1"/>
</dbReference>
<dbReference type="CDD" id="cd24032">
    <property type="entry name" value="ASKHA_NBD_TsaB"/>
    <property type="match status" value="1"/>
</dbReference>
<keyword evidence="2" id="KW-0808">Transferase</keyword>